<evidence type="ECO:0000256" key="3">
    <source>
        <dbReference type="ARBA" id="ARBA00022691"/>
    </source>
</evidence>
<evidence type="ECO:0000313" key="5">
    <source>
        <dbReference type="EMBL" id="TVY82819.1"/>
    </source>
</evidence>
<proteinExistence type="predicted"/>
<reference evidence="5 6" key="1">
    <citation type="submission" date="2018-05" db="EMBL/GenBank/DDBJ databases">
        <title>Genome sequencing and assembly of the regulated plant pathogen Lachnellula willkommii and related sister species for the development of diagnostic species identification markers.</title>
        <authorList>
            <person name="Giroux E."/>
            <person name="Bilodeau G."/>
        </authorList>
    </citation>
    <scope>NUCLEOTIDE SEQUENCE [LARGE SCALE GENOMIC DNA]</scope>
    <source>
        <strain evidence="5 6">CBS 268.59</strain>
    </source>
</reference>
<dbReference type="Pfam" id="PF00891">
    <property type="entry name" value="Methyltransf_2"/>
    <property type="match status" value="1"/>
</dbReference>
<dbReference type="Proteomes" id="UP000469558">
    <property type="component" value="Unassembled WGS sequence"/>
</dbReference>
<dbReference type="OrthoDB" id="3340390at2759"/>
<dbReference type="GO" id="GO:0008171">
    <property type="term" value="F:O-methyltransferase activity"/>
    <property type="evidence" value="ECO:0007669"/>
    <property type="project" value="InterPro"/>
</dbReference>
<evidence type="ECO:0000256" key="2">
    <source>
        <dbReference type="ARBA" id="ARBA00022679"/>
    </source>
</evidence>
<keyword evidence="1" id="KW-0489">Methyltransferase</keyword>
<dbReference type="SUPFAM" id="SSF53335">
    <property type="entry name" value="S-adenosyl-L-methionine-dependent methyltransferases"/>
    <property type="match status" value="1"/>
</dbReference>
<keyword evidence="2" id="KW-0808">Transferase</keyword>
<keyword evidence="3" id="KW-0949">S-adenosyl-L-methionine</keyword>
<dbReference type="AlphaFoldDB" id="A0A8T9CAL1"/>
<dbReference type="PROSITE" id="PS51683">
    <property type="entry name" value="SAM_OMT_II"/>
    <property type="match status" value="1"/>
</dbReference>
<dbReference type="GO" id="GO:0032259">
    <property type="term" value="P:methylation"/>
    <property type="evidence" value="ECO:0007669"/>
    <property type="project" value="UniProtKB-KW"/>
</dbReference>
<accession>A0A8T9CAL1</accession>
<dbReference type="InterPro" id="IPR001077">
    <property type="entry name" value="COMT_C"/>
</dbReference>
<evidence type="ECO:0000256" key="1">
    <source>
        <dbReference type="ARBA" id="ARBA00022603"/>
    </source>
</evidence>
<name>A0A8T9CAL1_9HELO</name>
<evidence type="ECO:0000259" key="4">
    <source>
        <dbReference type="Pfam" id="PF00891"/>
    </source>
</evidence>
<dbReference type="PANTHER" id="PTHR43712">
    <property type="entry name" value="PUTATIVE (AFU_ORTHOLOGUE AFUA_4G14580)-RELATED"/>
    <property type="match status" value="1"/>
</dbReference>
<dbReference type="InterPro" id="IPR029063">
    <property type="entry name" value="SAM-dependent_MTases_sf"/>
</dbReference>
<sequence length="180" mass="19811">MAASSMHQQSPVANAVSELFPPETSVRSSDGVLLVDVGGGRGKIINEVRKSRPDLKGRMIVQDLPKEIEGREEAEGIESMTYDFFTPQPIKDSACRSILQQIFSAMKKGYSRLVIMDAVLPNVGASVFGALMDINMIALSGIERTERHWRELLESEGLEVKRILPSKPGRSDSVIEAVLR</sequence>
<dbReference type="Gene3D" id="3.40.50.150">
    <property type="entry name" value="Vaccinia Virus protein VP39"/>
    <property type="match status" value="1"/>
</dbReference>
<evidence type="ECO:0000313" key="6">
    <source>
        <dbReference type="Proteomes" id="UP000469558"/>
    </source>
</evidence>
<comment type="caution">
    <text evidence="5">The sequence shown here is derived from an EMBL/GenBank/DDBJ whole genome shotgun (WGS) entry which is preliminary data.</text>
</comment>
<feature type="domain" description="O-methyltransferase C-terminal" evidence="4">
    <location>
        <begin position="33"/>
        <end position="157"/>
    </location>
</feature>
<keyword evidence="6" id="KW-1185">Reference proteome</keyword>
<dbReference type="EMBL" id="QGMK01000271">
    <property type="protein sequence ID" value="TVY82819.1"/>
    <property type="molecule type" value="Genomic_DNA"/>
</dbReference>
<protein>
    <submittedName>
        <fullName evidence="5">Demethylsterigmatocystin 6-O-methyltransferase</fullName>
    </submittedName>
</protein>
<gene>
    <name evidence="5" type="primary">aflO_4</name>
    <name evidence="5" type="ORF">LSUE1_G002917</name>
</gene>
<dbReference type="InterPro" id="IPR016461">
    <property type="entry name" value="COMT-like"/>
</dbReference>
<organism evidence="5 6">
    <name type="scientific">Lachnellula suecica</name>
    <dbReference type="NCBI Taxonomy" id="602035"/>
    <lineage>
        <taxon>Eukaryota</taxon>
        <taxon>Fungi</taxon>
        <taxon>Dikarya</taxon>
        <taxon>Ascomycota</taxon>
        <taxon>Pezizomycotina</taxon>
        <taxon>Leotiomycetes</taxon>
        <taxon>Helotiales</taxon>
        <taxon>Lachnaceae</taxon>
        <taxon>Lachnellula</taxon>
    </lineage>
</organism>
<dbReference type="PANTHER" id="PTHR43712:SF1">
    <property type="entry name" value="HYPOTHETICAL O-METHYLTRANSFERASE (EUROFUNG)-RELATED"/>
    <property type="match status" value="1"/>
</dbReference>